<proteinExistence type="predicted"/>
<comment type="caution">
    <text evidence="1">The sequence shown here is derived from an EMBL/GenBank/DDBJ whole genome shotgun (WGS) entry which is preliminary data.</text>
</comment>
<protein>
    <submittedName>
        <fullName evidence="1">DUF5807 family protein</fullName>
    </submittedName>
</protein>
<organism evidence="1 2">
    <name type="scientific">Halohasta litorea</name>
    <dbReference type="NCBI Taxonomy" id="869891"/>
    <lineage>
        <taxon>Archaea</taxon>
        <taxon>Methanobacteriati</taxon>
        <taxon>Methanobacteriota</taxon>
        <taxon>Stenosarchaea group</taxon>
        <taxon>Halobacteria</taxon>
        <taxon>Halobacteriales</taxon>
        <taxon>Haloferacaceae</taxon>
        <taxon>Halohasta</taxon>
    </lineage>
</organism>
<dbReference type="InterPro" id="IPR043830">
    <property type="entry name" value="DUF5807"/>
</dbReference>
<gene>
    <name evidence="1" type="ORF">ACFSBW_00400</name>
</gene>
<keyword evidence="2" id="KW-1185">Reference proteome</keyword>
<dbReference type="Pfam" id="PF19123">
    <property type="entry name" value="DUF5807"/>
    <property type="match status" value="1"/>
</dbReference>
<dbReference type="EMBL" id="JBHUDM010000001">
    <property type="protein sequence ID" value="MFD1640333.1"/>
    <property type="molecule type" value="Genomic_DNA"/>
</dbReference>
<dbReference type="Proteomes" id="UP001597052">
    <property type="component" value="Unassembled WGS sequence"/>
</dbReference>
<dbReference type="AlphaFoldDB" id="A0ABD6D2R0"/>
<reference evidence="1 2" key="1">
    <citation type="journal article" date="2019" name="Int. J. Syst. Evol. Microbiol.">
        <title>The Global Catalogue of Microorganisms (GCM) 10K type strain sequencing project: providing services to taxonomists for standard genome sequencing and annotation.</title>
        <authorList>
            <consortium name="The Broad Institute Genomics Platform"/>
            <consortium name="The Broad Institute Genome Sequencing Center for Infectious Disease"/>
            <person name="Wu L."/>
            <person name="Ma J."/>
        </authorList>
    </citation>
    <scope>NUCLEOTIDE SEQUENCE [LARGE SCALE GENOMIC DNA]</scope>
    <source>
        <strain evidence="1 2">CGMCC 1.10593</strain>
    </source>
</reference>
<dbReference type="RefSeq" id="WP_256397338.1">
    <property type="nucleotide sequence ID" value="NZ_JANHDJ010000007.1"/>
</dbReference>
<evidence type="ECO:0000313" key="1">
    <source>
        <dbReference type="EMBL" id="MFD1640333.1"/>
    </source>
</evidence>
<name>A0ABD6D2R0_9EURY</name>
<accession>A0ABD6D2R0</accession>
<evidence type="ECO:0000313" key="2">
    <source>
        <dbReference type="Proteomes" id="UP001597052"/>
    </source>
</evidence>
<sequence length="144" mass="15270">MDKLEQFLAGERLDDVAIHIDESQLGGDHNLGSAGEEVDTGIVLVVPGEAGRNAFQQATGIGAMEFAKEAMGRDGEIESTLAGGVCPDDDGDDGDHNIEFVLSFAEAQNEEVGGMYEEGDVIHAYAHCSCGVNFSHKWLAGSRQ</sequence>